<evidence type="ECO:0000313" key="2">
    <source>
        <dbReference type="EMBL" id="MYM36645.1"/>
    </source>
</evidence>
<reference evidence="2 3" key="1">
    <citation type="submission" date="2019-12" db="EMBL/GenBank/DDBJ databases">
        <title>Novel species isolated from a subtropical stream in China.</title>
        <authorList>
            <person name="Lu H."/>
        </authorList>
    </citation>
    <scope>NUCLEOTIDE SEQUENCE [LARGE SCALE GENOMIC DNA]</scope>
    <source>
        <strain evidence="2 3">FT94W</strain>
    </source>
</reference>
<dbReference type="Proteomes" id="UP000449678">
    <property type="component" value="Unassembled WGS sequence"/>
</dbReference>
<dbReference type="InterPro" id="IPR029044">
    <property type="entry name" value="Nucleotide-diphossugar_trans"/>
</dbReference>
<evidence type="ECO:0000259" key="1">
    <source>
        <dbReference type="Pfam" id="PF00535"/>
    </source>
</evidence>
<dbReference type="InterPro" id="IPR001173">
    <property type="entry name" value="Glyco_trans_2-like"/>
</dbReference>
<accession>A0ABW9VCU7</accession>
<name>A0ABW9VCU7_9BURK</name>
<dbReference type="SUPFAM" id="SSF53448">
    <property type="entry name" value="Nucleotide-diphospho-sugar transferases"/>
    <property type="match status" value="1"/>
</dbReference>
<evidence type="ECO:0000313" key="3">
    <source>
        <dbReference type="Proteomes" id="UP000449678"/>
    </source>
</evidence>
<organism evidence="2 3">
    <name type="scientific">Duganella lactea</name>
    <dbReference type="NCBI Taxonomy" id="2692173"/>
    <lineage>
        <taxon>Bacteria</taxon>
        <taxon>Pseudomonadati</taxon>
        <taxon>Pseudomonadota</taxon>
        <taxon>Betaproteobacteria</taxon>
        <taxon>Burkholderiales</taxon>
        <taxon>Oxalobacteraceae</taxon>
        <taxon>Telluria group</taxon>
        <taxon>Duganella</taxon>
    </lineage>
</organism>
<dbReference type="CDD" id="cd00761">
    <property type="entry name" value="Glyco_tranf_GTA_type"/>
    <property type="match status" value="1"/>
</dbReference>
<proteinExistence type="predicted"/>
<keyword evidence="3" id="KW-1185">Reference proteome</keyword>
<dbReference type="PANTHER" id="PTHR22916">
    <property type="entry name" value="GLYCOSYLTRANSFERASE"/>
    <property type="match status" value="1"/>
</dbReference>
<dbReference type="RefSeq" id="WP_160991998.1">
    <property type="nucleotide sequence ID" value="NZ_WWCO01000016.1"/>
</dbReference>
<dbReference type="EMBL" id="WWCO01000016">
    <property type="protein sequence ID" value="MYM36645.1"/>
    <property type="molecule type" value="Genomic_DNA"/>
</dbReference>
<dbReference type="PANTHER" id="PTHR22916:SF3">
    <property type="entry name" value="UDP-GLCNAC:BETAGAL BETA-1,3-N-ACETYLGLUCOSAMINYLTRANSFERASE-LIKE PROTEIN 1"/>
    <property type="match status" value="1"/>
</dbReference>
<comment type="caution">
    <text evidence="2">The sequence shown here is derived from an EMBL/GenBank/DDBJ whole genome shotgun (WGS) entry which is preliminary data.</text>
</comment>
<gene>
    <name evidence="2" type="ORF">GTP38_20140</name>
</gene>
<feature type="domain" description="Glycosyltransferase 2-like" evidence="1">
    <location>
        <begin position="10"/>
        <end position="137"/>
    </location>
</feature>
<sequence>MSDTDLPLVSILLPTHNRPDYAELALRSALAQNYPNLEIIVSDNSDDELTRERLAPYVAQYPQLRYHRIPSCPPMANFQNCYAQARGEFVNFLMDDDLFHPAKIARMMIAMLSQPDVGVISSSRQLIDGNGQPLPAPPHLAPLFQTDTWVSGQSLGSHLAAVGNVLGEPTTALFRKAAAGPVFGVYQGRQYSVSSDAATWLTILTTQDCIYLHEPLSFFRIHNEQDQRNSKTQVRGQFEALDLVIDLWEHGHFLPSERLRPMLGERLVQCATLLHQARDILRDPVFQPERLATSMQRATALLLS</sequence>
<dbReference type="Gene3D" id="3.90.550.10">
    <property type="entry name" value="Spore Coat Polysaccharide Biosynthesis Protein SpsA, Chain A"/>
    <property type="match status" value="1"/>
</dbReference>
<dbReference type="Pfam" id="PF00535">
    <property type="entry name" value="Glycos_transf_2"/>
    <property type="match status" value="1"/>
</dbReference>
<protein>
    <submittedName>
        <fullName evidence="2">Glycosyltransferase</fullName>
    </submittedName>
</protein>